<evidence type="ECO:0000313" key="2">
    <source>
        <dbReference type="EMBL" id="TNU74911.1"/>
    </source>
</evidence>
<gene>
    <name evidence="2" type="ORF">FH969_06815</name>
</gene>
<feature type="transmembrane region" description="Helical" evidence="1">
    <location>
        <begin position="43"/>
        <end position="61"/>
    </location>
</feature>
<dbReference type="Pfam" id="PF14029">
    <property type="entry name" value="DUF4244"/>
    <property type="match status" value="1"/>
</dbReference>
<dbReference type="InterPro" id="IPR025338">
    <property type="entry name" value="DUF4244"/>
</dbReference>
<proteinExistence type="predicted"/>
<keyword evidence="1" id="KW-0472">Membrane</keyword>
<protein>
    <submittedName>
        <fullName evidence="2">DUF4244 domain-containing protein</fullName>
    </submittedName>
</protein>
<dbReference type="EMBL" id="VENP01000019">
    <property type="protein sequence ID" value="TNU74911.1"/>
    <property type="molecule type" value="Genomic_DNA"/>
</dbReference>
<keyword evidence="3" id="KW-1185">Reference proteome</keyword>
<dbReference type="RefSeq" id="WP_108719036.1">
    <property type="nucleotide sequence ID" value="NZ_DAMDJA010000147.1"/>
</dbReference>
<dbReference type="AlphaFoldDB" id="A0A5C5BDX5"/>
<dbReference type="OrthoDB" id="4808029at2"/>
<evidence type="ECO:0000313" key="3">
    <source>
        <dbReference type="Proteomes" id="UP000313849"/>
    </source>
</evidence>
<comment type="caution">
    <text evidence="2">The sequence shown here is derived from an EMBL/GenBank/DDBJ whole genome shotgun (WGS) entry which is preliminary data.</text>
</comment>
<evidence type="ECO:0000256" key="1">
    <source>
        <dbReference type="SAM" id="Phobius"/>
    </source>
</evidence>
<sequence length="80" mass="8743">MSDVTKRVARRLRGWQELVTVGFGRRWRLVTARAEAGMATAEYAIVTLAAVAFAGLLLAIFRGGEVRDLLLGIIRDALSV</sequence>
<dbReference type="Proteomes" id="UP000313849">
    <property type="component" value="Unassembled WGS sequence"/>
</dbReference>
<accession>A0A5C5BDX5</accession>
<name>A0A5C5BDX5_9MICO</name>
<reference evidence="2 3" key="1">
    <citation type="submission" date="2019-06" db="EMBL/GenBank/DDBJ databases">
        <title>Draft genome sequence of Miniimonas arenae KCTC 19750T isolated from sea sand.</title>
        <authorList>
            <person name="Park S.-J."/>
        </authorList>
    </citation>
    <scope>NUCLEOTIDE SEQUENCE [LARGE SCALE GENOMIC DNA]</scope>
    <source>
        <strain evidence="2 3">KCTC 19750</strain>
    </source>
</reference>
<keyword evidence="1" id="KW-1133">Transmembrane helix</keyword>
<organism evidence="2 3">
    <name type="scientific">Miniimonas arenae</name>
    <dbReference type="NCBI Taxonomy" id="676201"/>
    <lineage>
        <taxon>Bacteria</taxon>
        <taxon>Bacillati</taxon>
        <taxon>Actinomycetota</taxon>
        <taxon>Actinomycetes</taxon>
        <taxon>Micrococcales</taxon>
        <taxon>Beutenbergiaceae</taxon>
        <taxon>Miniimonas</taxon>
    </lineage>
</organism>
<keyword evidence="1" id="KW-0812">Transmembrane</keyword>